<dbReference type="AlphaFoldDB" id="A0A165YHA9"/>
<evidence type="ECO:0000313" key="2">
    <source>
        <dbReference type="Proteomes" id="UP000076532"/>
    </source>
</evidence>
<keyword evidence="2" id="KW-1185">Reference proteome</keyword>
<dbReference type="Proteomes" id="UP000076532">
    <property type="component" value="Unassembled WGS sequence"/>
</dbReference>
<evidence type="ECO:0000313" key="1">
    <source>
        <dbReference type="EMBL" id="KZP09558.1"/>
    </source>
</evidence>
<reference evidence="1 2" key="1">
    <citation type="journal article" date="2016" name="Mol. Biol. Evol.">
        <title>Comparative Genomics of Early-Diverging Mushroom-Forming Fungi Provides Insights into the Origins of Lignocellulose Decay Capabilities.</title>
        <authorList>
            <person name="Nagy L.G."/>
            <person name="Riley R."/>
            <person name="Tritt A."/>
            <person name="Adam C."/>
            <person name="Daum C."/>
            <person name="Floudas D."/>
            <person name="Sun H."/>
            <person name="Yadav J.S."/>
            <person name="Pangilinan J."/>
            <person name="Larsson K.H."/>
            <person name="Matsuura K."/>
            <person name="Barry K."/>
            <person name="Labutti K."/>
            <person name="Kuo R."/>
            <person name="Ohm R.A."/>
            <person name="Bhattacharya S.S."/>
            <person name="Shirouzu T."/>
            <person name="Yoshinaga Y."/>
            <person name="Martin F.M."/>
            <person name="Grigoriev I.V."/>
            <person name="Hibbett D.S."/>
        </authorList>
    </citation>
    <scope>NUCLEOTIDE SEQUENCE [LARGE SCALE GENOMIC DNA]</scope>
    <source>
        <strain evidence="1 2">CBS 109695</strain>
    </source>
</reference>
<name>A0A165YHA9_9AGAM</name>
<accession>A0A165YHA9</accession>
<sequence length="162" mass="18207">MPIQTTIDTAFSFKKSAIGVADIGRDYFSQAIEIMACCHEIDIEGRPDLFPKLREAYLAVQDALNAATAKGSRNQSPAIIHAAFERAWDLLKEPDLNLHVEEIQVQQDCARENDVKTQARQQSIMKQYEIRKAHPPGKDVNVKINLDARQLAGWEDWICTGA</sequence>
<protein>
    <submittedName>
        <fullName evidence="1">Uncharacterized protein</fullName>
    </submittedName>
</protein>
<gene>
    <name evidence="1" type="ORF">FIBSPDRAFT_1051772</name>
</gene>
<dbReference type="OrthoDB" id="3270096at2759"/>
<proteinExistence type="predicted"/>
<dbReference type="EMBL" id="KV417697">
    <property type="protein sequence ID" value="KZP09558.1"/>
    <property type="molecule type" value="Genomic_DNA"/>
</dbReference>
<organism evidence="1 2">
    <name type="scientific">Athelia psychrophila</name>
    <dbReference type="NCBI Taxonomy" id="1759441"/>
    <lineage>
        <taxon>Eukaryota</taxon>
        <taxon>Fungi</taxon>
        <taxon>Dikarya</taxon>
        <taxon>Basidiomycota</taxon>
        <taxon>Agaricomycotina</taxon>
        <taxon>Agaricomycetes</taxon>
        <taxon>Agaricomycetidae</taxon>
        <taxon>Atheliales</taxon>
        <taxon>Atheliaceae</taxon>
        <taxon>Athelia</taxon>
    </lineage>
</organism>